<dbReference type="Proteomes" id="UP000030656">
    <property type="component" value="Unassembled WGS sequence"/>
</dbReference>
<reference evidence="1 2" key="1">
    <citation type="submission" date="2013-02" db="EMBL/GenBank/DDBJ databases">
        <title>The Genome Annotation of Plasmodium falciparum FCH/4.</title>
        <authorList>
            <consortium name="The Broad Institute Genome Sequencing Platform"/>
            <consortium name="The Broad Institute Genome Sequencing Center for Infectious Disease"/>
            <person name="Neafsey D."/>
            <person name="Hoffman S."/>
            <person name="Volkman S."/>
            <person name="Rosenthal P."/>
            <person name="Walker B."/>
            <person name="Young S.K."/>
            <person name="Zeng Q."/>
            <person name="Gargeya S."/>
            <person name="Fitzgerald M."/>
            <person name="Haas B."/>
            <person name="Abouelleil A."/>
            <person name="Allen A.W."/>
            <person name="Alvarado L."/>
            <person name="Arachchi H.M."/>
            <person name="Berlin A.M."/>
            <person name="Chapman S.B."/>
            <person name="Gainer-Dewar J."/>
            <person name="Goldberg J."/>
            <person name="Griggs A."/>
            <person name="Gujja S."/>
            <person name="Hansen M."/>
            <person name="Howarth C."/>
            <person name="Imamovic A."/>
            <person name="Ireland A."/>
            <person name="Larimer J."/>
            <person name="McCowan C."/>
            <person name="Murphy C."/>
            <person name="Pearson M."/>
            <person name="Poon T.W."/>
            <person name="Priest M."/>
            <person name="Roberts A."/>
            <person name="Saif S."/>
            <person name="Shea T."/>
            <person name="Sisk P."/>
            <person name="Sykes S."/>
            <person name="Wortman J."/>
            <person name="Nusbaum C."/>
            <person name="Birren B."/>
        </authorList>
    </citation>
    <scope>NUCLEOTIDE SEQUENCE [LARGE SCALE GENOMIC DNA]</scope>
    <source>
        <strain evidence="1 2">FCH/4</strain>
    </source>
</reference>
<evidence type="ECO:0000313" key="2">
    <source>
        <dbReference type="Proteomes" id="UP000030656"/>
    </source>
</evidence>
<dbReference type="AlphaFoldDB" id="A0A024VQ68"/>
<organism evidence="1 2">
    <name type="scientific">Plasmodium falciparum FCH/4</name>
    <dbReference type="NCBI Taxonomy" id="1036724"/>
    <lineage>
        <taxon>Eukaryota</taxon>
        <taxon>Sar</taxon>
        <taxon>Alveolata</taxon>
        <taxon>Apicomplexa</taxon>
        <taxon>Aconoidasida</taxon>
        <taxon>Haemosporida</taxon>
        <taxon>Plasmodiidae</taxon>
        <taxon>Plasmodium</taxon>
        <taxon>Plasmodium (Laverania)</taxon>
    </lineage>
</organism>
<evidence type="ECO:0000313" key="1">
    <source>
        <dbReference type="EMBL" id="ETW30413.1"/>
    </source>
</evidence>
<sequence length="480" mass="57310">MNFSLIIKRYSKILNWKHDTYYASLMNKYTYFDEFMRFCNDNKEYFTKRDIVASLTYIHHMKKVDLLSPTFNNYNDFIYKNINMFRSNISTLVHRYAVLGHTKSLLFIYENILKNNILNYDNKSISLIAWSYAKNNFYLSDLFMEINKILKACIKTMTLHELSLISWAYSKINRLPPLEMICVKNRVYELLNTLDEELNHVIENSATKTHLDDIKMNINEKSTYFEIKNENEKEYLNKYTNTDFNDHTYLDETKELISSEKHNLGNIYEDNSENRIDNLGCKKNLSQDICMIMKSYSIMNKSDPFFFLFLFNFIIKNIQNNKMMITAQGITSIWVCLREYEIKNKKIIEYALELSRFLRLDHTVNSSMMHEIVVSIHKLKIKDRRILYHLFYHLKRKCINMHVQHLYDIITILQDMKIYDDDLWKQFGVAVQKKAIDLELIQIKKLHNIFSINGKGNDRILGVLDSFIQIKEDINVYGPI</sequence>
<dbReference type="OrthoDB" id="436833at2759"/>
<gene>
    <name evidence="1" type="ORF">PFFCH_02178</name>
</gene>
<name>A0A024VQ68_PLAFA</name>
<proteinExistence type="predicted"/>
<protein>
    <submittedName>
        <fullName evidence="1">Uncharacterized protein</fullName>
    </submittedName>
</protein>
<accession>A0A024VQ68</accession>
<dbReference type="EMBL" id="KI927918">
    <property type="protein sequence ID" value="ETW30413.1"/>
    <property type="molecule type" value="Genomic_DNA"/>
</dbReference>
<reference evidence="1 2" key="2">
    <citation type="submission" date="2013-02" db="EMBL/GenBank/DDBJ databases">
        <title>The Genome Sequence of Plasmodium falciparum FCH/4.</title>
        <authorList>
            <consortium name="The Broad Institute Genome Sequencing Platform"/>
            <consortium name="The Broad Institute Genome Sequencing Center for Infectious Disease"/>
            <person name="Neafsey D."/>
            <person name="Cheeseman I."/>
            <person name="Volkman S."/>
            <person name="Adams J."/>
            <person name="Walker B."/>
            <person name="Young S.K."/>
            <person name="Zeng Q."/>
            <person name="Gargeya S."/>
            <person name="Fitzgerald M."/>
            <person name="Haas B."/>
            <person name="Abouelleil A."/>
            <person name="Alvarado L."/>
            <person name="Arachchi H.M."/>
            <person name="Berlin A.M."/>
            <person name="Chapman S.B."/>
            <person name="Dewar J."/>
            <person name="Goldberg J."/>
            <person name="Griggs A."/>
            <person name="Gujja S."/>
            <person name="Hansen M."/>
            <person name="Howarth C."/>
            <person name="Imamovic A."/>
            <person name="Larimer J."/>
            <person name="McCowan C."/>
            <person name="Murphy C."/>
            <person name="Neiman D."/>
            <person name="Pearson M."/>
            <person name="Priest M."/>
            <person name="Roberts A."/>
            <person name="Saif S."/>
            <person name="Shea T."/>
            <person name="Sisk P."/>
            <person name="Sykes S."/>
            <person name="Wortman J."/>
            <person name="Nusbaum C."/>
            <person name="Birren B."/>
        </authorList>
    </citation>
    <scope>NUCLEOTIDE SEQUENCE [LARGE SCALE GENOMIC DNA]</scope>
    <source>
        <strain evidence="1 2">FCH/4</strain>
    </source>
</reference>